<dbReference type="Proteomes" id="UP000823910">
    <property type="component" value="Unassembled WGS sequence"/>
</dbReference>
<gene>
    <name evidence="1" type="ORF">H9704_03435</name>
</gene>
<comment type="caution">
    <text evidence="1">The sequence shown here is derived from an EMBL/GenBank/DDBJ whole genome shotgun (WGS) entry which is preliminary data.</text>
</comment>
<accession>A0A9D2SGD1</accession>
<organism evidence="1 2">
    <name type="scientific">Candidatus Enterocloster excrementipullorum</name>
    <dbReference type="NCBI Taxonomy" id="2838559"/>
    <lineage>
        <taxon>Bacteria</taxon>
        <taxon>Bacillati</taxon>
        <taxon>Bacillota</taxon>
        <taxon>Clostridia</taxon>
        <taxon>Lachnospirales</taxon>
        <taxon>Lachnospiraceae</taxon>
        <taxon>Enterocloster</taxon>
    </lineage>
</organism>
<evidence type="ECO:0000313" key="2">
    <source>
        <dbReference type="Proteomes" id="UP000823910"/>
    </source>
</evidence>
<evidence type="ECO:0000313" key="1">
    <source>
        <dbReference type="EMBL" id="HJC05195.1"/>
    </source>
</evidence>
<reference evidence="1" key="1">
    <citation type="journal article" date="2021" name="PeerJ">
        <title>Extensive microbial diversity within the chicken gut microbiome revealed by metagenomics and culture.</title>
        <authorList>
            <person name="Gilroy R."/>
            <person name="Ravi A."/>
            <person name="Getino M."/>
            <person name="Pursley I."/>
            <person name="Horton D.L."/>
            <person name="Alikhan N.F."/>
            <person name="Baker D."/>
            <person name="Gharbi K."/>
            <person name="Hall N."/>
            <person name="Watson M."/>
            <person name="Adriaenssens E.M."/>
            <person name="Foster-Nyarko E."/>
            <person name="Jarju S."/>
            <person name="Secka A."/>
            <person name="Antonio M."/>
            <person name="Oren A."/>
            <person name="Chaudhuri R.R."/>
            <person name="La Ragione R."/>
            <person name="Hildebrand F."/>
            <person name="Pallen M.J."/>
        </authorList>
    </citation>
    <scope>NUCLEOTIDE SEQUENCE</scope>
    <source>
        <strain evidence="1">CHK180-15479</strain>
    </source>
</reference>
<dbReference type="EMBL" id="DWWT01000013">
    <property type="protein sequence ID" value="HJC05195.1"/>
    <property type="molecule type" value="Genomic_DNA"/>
</dbReference>
<reference evidence="1" key="2">
    <citation type="submission" date="2021-04" db="EMBL/GenBank/DDBJ databases">
        <authorList>
            <person name="Gilroy R."/>
        </authorList>
    </citation>
    <scope>NUCLEOTIDE SEQUENCE</scope>
    <source>
        <strain evidence="1">CHK180-15479</strain>
    </source>
</reference>
<protein>
    <submittedName>
        <fullName evidence="1">Uncharacterized protein</fullName>
    </submittedName>
</protein>
<proteinExistence type="predicted"/>
<dbReference type="AlphaFoldDB" id="A0A9D2SGD1"/>
<name>A0A9D2SGD1_9FIRM</name>
<sequence>MSVGTPMLDMSYFYSAYSFSRGKGDYRNTRLLFYRGVDQEMERELDGRGIPMTEERECLYSVLCSESIHPENREIEALYQKGQEMGVELEDFFSCNPMNNFSVKNVSYNYLEIYIPVKTAGTAEGTE</sequence>